<dbReference type="EMBL" id="LBHB01000002">
    <property type="protein sequence ID" value="KLE34080.1"/>
    <property type="molecule type" value="Genomic_DNA"/>
</dbReference>
<gene>
    <name evidence="1" type="ORF">AAW00_07250</name>
</gene>
<evidence type="ECO:0000313" key="2">
    <source>
        <dbReference type="Proteomes" id="UP000053464"/>
    </source>
</evidence>
<name>A0A0G9MTK8_9SPHN</name>
<sequence>MSADKSAGLHAFVTRGPRAGTLLFPHKHRDGSYVVSMTRFEKDYVYITDPTDLLGWLEKGYRLRMSNRDGGVASPSLIEPGKIYRPVQL</sequence>
<dbReference type="AlphaFoldDB" id="A0A0G9MTK8"/>
<proteinExistence type="predicted"/>
<reference evidence="1 2" key="1">
    <citation type="submission" date="2015-04" db="EMBL/GenBank/DDBJ databases">
        <title>The draft genome sequence of Erythrobacter luteus KA37.</title>
        <authorList>
            <person name="Zhuang L."/>
            <person name="Liu Y."/>
            <person name="Shao Z."/>
        </authorList>
    </citation>
    <scope>NUCLEOTIDE SEQUENCE [LARGE SCALE GENOMIC DNA]</scope>
    <source>
        <strain evidence="1 2">KA37</strain>
    </source>
</reference>
<dbReference type="RefSeq" id="WP_047003726.1">
    <property type="nucleotide sequence ID" value="NZ_LBHB01000002.1"/>
</dbReference>
<accession>A0A0G9MTK8</accession>
<dbReference type="PATRIC" id="fig|1581420.6.peg.1476"/>
<comment type="caution">
    <text evidence="1">The sequence shown here is derived from an EMBL/GenBank/DDBJ whole genome shotgun (WGS) entry which is preliminary data.</text>
</comment>
<evidence type="ECO:0000313" key="1">
    <source>
        <dbReference type="EMBL" id="KLE34080.1"/>
    </source>
</evidence>
<protein>
    <submittedName>
        <fullName evidence="1">Uncharacterized protein</fullName>
    </submittedName>
</protein>
<dbReference type="Proteomes" id="UP000053464">
    <property type="component" value="Unassembled WGS sequence"/>
</dbReference>
<dbReference type="OrthoDB" id="3650427at2"/>
<organism evidence="1 2">
    <name type="scientific">Aurantiacibacter luteus</name>
    <dbReference type="NCBI Taxonomy" id="1581420"/>
    <lineage>
        <taxon>Bacteria</taxon>
        <taxon>Pseudomonadati</taxon>
        <taxon>Pseudomonadota</taxon>
        <taxon>Alphaproteobacteria</taxon>
        <taxon>Sphingomonadales</taxon>
        <taxon>Erythrobacteraceae</taxon>
        <taxon>Aurantiacibacter</taxon>
    </lineage>
</organism>
<keyword evidence="2" id="KW-1185">Reference proteome</keyword>